<dbReference type="PANTHER" id="PTHR34523:SF1">
    <property type="entry name" value="COILED-COIL DOMAIN-CONTAINING PROTEIN 138"/>
    <property type="match status" value="1"/>
</dbReference>
<feature type="non-terminal residue" evidence="5">
    <location>
        <position position="381"/>
    </location>
</feature>
<dbReference type="Proteomes" id="UP001166093">
    <property type="component" value="Unassembled WGS sequence"/>
</dbReference>
<reference evidence="5" key="1">
    <citation type="journal article" date="2021" name="Cell">
        <title>Tracing the genetic footprints of vertebrate landing in non-teleost ray-finned fishes.</title>
        <authorList>
            <person name="Bi X."/>
            <person name="Wang K."/>
            <person name="Yang L."/>
            <person name="Pan H."/>
            <person name="Jiang H."/>
            <person name="Wei Q."/>
            <person name="Fang M."/>
            <person name="Yu H."/>
            <person name="Zhu C."/>
            <person name="Cai Y."/>
            <person name="He Y."/>
            <person name="Gan X."/>
            <person name="Zeng H."/>
            <person name="Yu D."/>
            <person name="Zhu Y."/>
            <person name="Jiang H."/>
            <person name="Qiu Q."/>
            <person name="Yang H."/>
            <person name="Zhang Y.E."/>
            <person name="Wang W."/>
            <person name="Zhu M."/>
            <person name="He S."/>
            <person name="Zhang G."/>
        </authorList>
    </citation>
    <scope>NUCLEOTIDE SEQUENCE</scope>
    <source>
        <strain evidence="5">Pddl_001</strain>
    </source>
</reference>
<keyword evidence="6" id="KW-1185">Reference proteome</keyword>
<proteinExistence type="predicted"/>
<dbReference type="Pfam" id="PF21037">
    <property type="entry name" value="CCDC138_cc"/>
    <property type="match status" value="1"/>
</dbReference>
<feature type="signal peptide" evidence="2">
    <location>
        <begin position="1"/>
        <end position="20"/>
    </location>
</feature>
<feature type="domain" description="Coiled-coil" evidence="3">
    <location>
        <begin position="156"/>
        <end position="365"/>
    </location>
</feature>
<dbReference type="PANTHER" id="PTHR34523">
    <property type="entry name" value="COILED-COIL DOMAIN-CONTAINING PROTEIN 138"/>
    <property type="match status" value="1"/>
</dbReference>
<comment type="caution">
    <text evidence="5">The sequence shown here is derived from an EMBL/GenBank/DDBJ whole genome shotgun (WGS) entry which is preliminary data.</text>
</comment>
<feature type="coiled-coil region" evidence="1">
    <location>
        <begin position="15"/>
        <end position="49"/>
    </location>
</feature>
<dbReference type="InterPro" id="IPR038798">
    <property type="entry name" value="CCDC138"/>
</dbReference>
<feature type="domain" description="Coiled-coil" evidence="3">
    <location>
        <begin position="92"/>
        <end position="154"/>
    </location>
</feature>
<evidence type="ECO:0000313" key="6">
    <source>
        <dbReference type="Proteomes" id="UP001166093"/>
    </source>
</evidence>
<feature type="chain" id="PRO_5046306531" evidence="2">
    <location>
        <begin position="21"/>
        <end position="381"/>
    </location>
</feature>
<evidence type="ECO:0000259" key="4">
    <source>
        <dbReference type="Pfam" id="PF21037"/>
    </source>
</evidence>
<feature type="non-terminal residue" evidence="5">
    <location>
        <position position="1"/>
    </location>
</feature>
<dbReference type="InterPro" id="IPR048751">
    <property type="entry name" value="CCDC138_CC"/>
</dbReference>
<evidence type="ECO:0000259" key="3">
    <source>
        <dbReference type="Pfam" id="PF21035"/>
    </source>
</evidence>
<evidence type="ECO:0000256" key="2">
    <source>
        <dbReference type="SAM" id="SignalP"/>
    </source>
</evidence>
<organism evidence="5 6">
    <name type="scientific">Polyodon spathula</name>
    <name type="common">North American paddlefish</name>
    <name type="synonym">Squalus spathula</name>
    <dbReference type="NCBI Taxonomy" id="7913"/>
    <lineage>
        <taxon>Eukaryota</taxon>
        <taxon>Metazoa</taxon>
        <taxon>Chordata</taxon>
        <taxon>Craniata</taxon>
        <taxon>Vertebrata</taxon>
        <taxon>Euteleostomi</taxon>
        <taxon>Actinopterygii</taxon>
        <taxon>Chondrostei</taxon>
        <taxon>Acipenseriformes</taxon>
        <taxon>Polyodontidae</taxon>
        <taxon>Polyodon</taxon>
    </lineage>
</organism>
<dbReference type="InterPro" id="IPR016024">
    <property type="entry name" value="ARM-type_fold"/>
</dbReference>
<evidence type="ECO:0000313" key="5">
    <source>
        <dbReference type="EMBL" id="MBN3274840.1"/>
    </source>
</evidence>
<sequence>MKKQARFFLILCLQLNAVSEQNKTLETQAKKVQARLDNLQRKYEFSVVQKSRGNIQPAVQEVKPQKQEKLQDLPKSSKVPTNISVYDLLAILMDWISDSHLCNLVPEGENDSKGVPGQHTLPNNCIQEKCTKLLPLLTEQLHLMPAINSKLHILLQTSLTSTMRRLGKEIYRGAIIQGEPESSEEQANVAKQKSAIFFKSPNLHIRFVSTLIVLKTISQADYLAQAFYTLHKDLKSDEGKALFLEYQALPVVLNHLRTSSKGLLSAALDILLQMSMETRLLNPFLEACSNEEFFRTFSLLLRNPKLEVLLLEKISIILQKLTKIKKNKKLFELFTMHLMIQEMHRTADPDHTFLSINLTSILFNLGMIKQNPLCSSLGASL</sequence>
<protein>
    <submittedName>
        <fullName evidence="5">CC138 protein</fullName>
    </submittedName>
</protein>
<dbReference type="Pfam" id="PF21035">
    <property type="entry name" value="CCDC138_C"/>
    <property type="match status" value="2"/>
</dbReference>
<dbReference type="InterPro" id="IPR048750">
    <property type="entry name" value="CCDC138_C"/>
</dbReference>
<dbReference type="SUPFAM" id="SSF48371">
    <property type="entry name" value="ARM repeat"/>
    <property type="match status" value="1"/>
</dbReference>
<dbReference type="EMBL" id="JAAWVQ010044764">
    <property type="protein sequence ID" value="MBN3274840.1"/>
    <property type="molecule type" value="Genomic_DNA"/>
</dbReference>
<feature type="domain" description="Coiled-coil-domain-containing protein 138 coiled-coil" evidence="4">
    <location>
        <begin position="14"/>
        <end position="50"/>
    </location>
</feature>
<name>A0ABS2XKM6_POLSP</name>
<accession>A0ABS2XKM6</accession>
<keyword evidence="1" id="KW-0175">Coiled coil</keyword>
<keyword evidence="2" id="KW-0732">Signal</keyword>
<gene>
    <name evidence="5" type="primary">Ccdc138_1</name>
    <name evidence="5" type="ORF">GTO93_0005238</name>
</gene>
<evidence type="ECO:0000256" key="1">
    <source>
        <dbReference type="SAM" id="Coils"/>
    </source>
</evidence>